<accession>A0ABR4CWR7</accession>
<keyword evidence="1" id="KW-0812">Transmembrane</keyword>
<protein>
    <recommendedName>
        <fullName evidence="4">Transmembrane protein</fullName>
    </recommendedName>
</protein>
<gene>
    <name evidence="2" type="ORF">VTL71DRAFT_8159</name>
</gene>
<comment type="caution">
    <text evidence="2">The sequence shown here is derived from an EMBL/GenBank/DDBJ whole genome shotgun (WGS) entry which is preliminary data.</text>
</comment>
<evidence type="ECO:0008006" key="4">
    <source>
        <dbReference type="Google" id="ProtNLM"/>
    </source>
</evidence>
<organism evidence="2 3">
    <name type="scientific">Oculimacula yallundae</name>
    <dbReference type="NCBI Taxonomy" id="86028"/>
    <lineage>
        <taxon>Eukaryota</taxon>
        <taxon>Fungi</taxon>
        <taxon>Dikarya</taxon>
        <taxon>Ascomycota</taxon>
        <taxon>Pezizomycotina</taxon>
        <taxon>Leotiomycetes</taxon>
        <taxon>Helotiales</taxon>
        <taxon>Ploettnerulaceae</taxon>
        <taxon>Oculimacula</taxon>
    </lineage>
</organism>
<reference evidence="2 3" key="1">
    <citation type="journal article" date="2024" name="Commun. Biol.">
        <title>Comparative genomic analysis of thermophilic fungi reveals convergent evolutionary adaptations and gene losses.</title>
        <authorList>
            <person name="Steindorff A.S."/>
            <person name="Aguilar-Pontes M.V."/>
            <person name="Robinson A.J."/>
            <person name="Andreopoulos B."/>
            <person name="LaButti K."/>
            <person name="Kuo A."/>
            <person name="Mondo S."/>
            <person name="Riley R."/>
            <person name="Otillar R."/>
            <person name="Haridas S."/>
            <person name="Lipzen A."/>
            <person name="Grimwood J."/>
            <person name="Schmutz J."/>
            <person name="Clum A."/>
            <person name="Reid I.D."/>
            <person name="Moisan M.C."/>
            <person name="Butler G."/>
            <person name="Nguyen T.T.M."/>
            <person name="Dewar K."/>
            <person name="Conant G."/>
            <person name="Drula E."/>
            <person name="Henrissat B."/>
            <person name="Hansel C."/>
            <person name="Singer S."/>
            <person name="Hutchinson M.I."/>
            <person name="de Vries R.P."/>
            <person name="Natvig D.O."/>
            <person name="Powell A.J."/>
            <person name="Tsang A."/>
            <person name="Grigoriev I.V."/>
        </authorList>
    </citation>
    <scope>NUCLEOTIDE SEQUENCE [LARGE SCALE GENOMIC DNA]</scope>
    <source>
        <strain evidence="2 3">CBS 494.80</strain>
    </source>
</reference>
<feature type="transmembrane region" description="Helical" evidence="1">
    <location>
        <begin position="33"/>
        <end position="58"/>
    </location>
</feature>
<evidence type="ECO:0000313" key="3">
    <source>
        <dbReference type="Proteomes" id="UP001595075"/>
    </source>
</evidence>
<evidence type="ECO:0000313" key="2">
    <source>
        <dbReference type="EMBL" id="KAL2074381.1"/>
    </source>
</evidence>
<keyword evidence="1" id="KW-0472">Membrane</keyword>
<feature type="transmembrane region" description="Helical" evidence="1">
    <location>
        <begin position="93"/>
        <end position="112"/>
    </location>
</feature>
<keyword evidence="3" id="KW-1185">Reference proteome</keyword>
<dbReference type="EMBL" id="JAZHXI010000002">
    <property type="protein sequence ID" value="KAL2074381.1"/>
    <property type="molecule type" value="Genomic_DNA"/>
</dbReference>
<proteinExistence type="predicted"/>
<dbReference type="Proteomes" id="UP001595075">
    <property type="component" value="Unassembled WGS sequence"/>
</dbReference>
<keyword evidence="1" id="KW-1133">Transmembrane helix</keyword>
<evidence type="ECO:0000256" key="1">
    <source>
        <dbReference type="SAM" id="Phobius"/>
    </source>
</evidence>
<name>A0ABR4CWR7_9HELO</name>
<sequence>MQLANEEGKASINQFNQATFCPSRFVVVYRFRAFYVAIVRPSKFLFVSFFGVAFRVVARSFRDVPWRIMYIVAMSFKYARAAVKESPCRCSSFFSTSCLFPSFLPCLLPFFLPASLPYVWVSQKFHVSFYPLRSYANEYDK</sequence>